<dbReference type="EMBL" id="DQ120516">
    <property type="protein sequence ID" value="AAZ80516.1"/>
    <property type="molecule type" value="Genomic_DNA"/>
</dbReference>
<reference evidence="1 2" key="1">
    <citation type="journal article" date="2006" name="J. Virol.">
        <title>Genomic sequence of rhesus cytomegalovirus 180.92: insights into the coding potential of rhesus cytomegalovirus.</title>
        <authorList>
            <person name="Rivailler P."/>
            <person name="Kaur A."/>
            <person name="Johnson R.P."/>
            <person name="Wang F."/>
        </authorList>
    </citation>
    <scope>NUCLEOTIDE SEQUENCE [LARGE SCALE GENOMIC DNA]</scope>
    <source>
        <strain evidence="1">CMV 180.92</strain>
    </source>
</reference>
<dbReference type="Proteomes" id="UP000115582">
    <property type="component" value="Segment"/>
</dbReference>
<organism evidence="1 2">
    <name type="scientific">Rhesus cytomegalovirus (strain 68-1)</name>
    <name type="common">RhCMV</name>
    <dbReference type="NCBI Taxonomy" id="47929"/>
    <lineage>
        <taxon>Viruses</taxon>
        <taxon>Duplodnaviria</taxon>
        <taxon>Heunggongvirae</taxon>
        <taxon>Peploviricota</taxon>
        <taxon>Herviviricetes</taxon>
        <taxon>Herpesvirales</taxon>
        <taxon>Orthoherpesviridae</taxon>
        <taxon>Betaherpesvirinae</taxon>
        <taxon>Cytomegalovirus</taxon>
        <taxon>Cytomegalovirus macacinebeta3</taxon>
    </lineage>
</organism>
<evidence type="ECO:0000313" key="2">
    <source>
        <dbReference type="Proteomes" id="UP000115582"/>
    </source>
</evidence>
<evidence type="ECO:0000313" key="1">
    <source>
        <dbReference type="EMBL" id="AAZ80516.1"/>
    </source>
</evidence>
<proteinExistence type="predicted"/>
<protein>
    <submittedName>
        <fullName evidence="1">Rh18</fullName>
    </submittedName>
</protein>
<accession>Q2FAV3</accession>
<organismHost>
    <name type="scientific">Macaca mulatta</name>
    <name type="common">Rhesus macaque</name>
    <dbReference type="NCBI Taxonomy" id="9544"/>
</organismHost>
<sequence length="120" mass="13466">MFISGVLVQEVVVVYELFLDTFVDSFDNVFVYDVRVTSEVQDAFCDVYDMLVTVLDIGVVVFPCEVLADPYVVVRVVLLIYELFVDLGVVESVVNSVVILTLDELFVELSVARIGQNMTK</sequence>
<name>Q2FAV3_RHCM6</name>